<dbReference type="Proteomes" id="UP000194911">
    <property type="component" value="Unassembled WGS sequence"/>
</dbReference>
<dbReference type="EMBL" id="NFDQ01000076">
    <property type="protein sequence ID" value="OTY70799.1"/>
    <property type="molecule type" value="Genomic_DNA"/>
</dbReference>
<reference evidence="2 3" key="1">
    <citation type="submission" date="2016-10" db="EMBL/GenBank/DDBJ databases">
        <title>Comparative genomics of Bacillus thuringiensis reveals a path to pathogens against multiple invertebrate hosts.</title>
        <authorList>
            <person name="Zheng J."/>
            <person name="Gao Q."/>
            <person name="Liu H."/>
            <person name="Peng D."/>
            <person name="Ruan L."/>
            <person name="Sun M."/>
        </authorList>
    </citation>
    <scope>NUCLEOTIDE SEQUENCE [LARGE SCALE GENOMIC DNA]</scope>
    <source>
        <strain evidence="2">BGSC 4CE1</strain>
    </source>
</reference>
<comment type="caution">
    <text evidence="2">The sequence shown here is derived from an EMBL/GenBank/DDBJ whole genome shotgun (WGS) entry which is preliminary data.</text>
</comment>
<sequence>MKKLIATLTTCTCLGLSTISVSAATTEFHEGPGYNLDPIMEAYKAKGPIEGPITLVNINDMKSNVDSPIKRAAWESAGGGEFRVIWGFDRHTSEYKHDEKVHRSSASNNHTTLRSPWENPGDLASVWIKSSLWGNKANWDVQD</sequence>
<name>A0A243CRS7_BACTU</name>
<feature type="chain" id="PRO_5011220637" evidence="1">
    <location>
        <begin position="24"/>
        <end position="143"/>
    </location>
</feature>
<dbReference type="AlphaFoldDB" id="A0A243CRS7"/>
<proteinExistence type="predicted"/>
<evidence type="ECO:0000256" key="1">
    <source>
        <dbReference type="SAM" id="SignalP"/>
    </source>
</evidence>
<evidence type="ECO:0000313" key="3">
    <source>
        <dbReference type="Proteomes" id="UP000194911"/>
    </source>
</evidence>
<feature type="signal peptide" evidence="1">
    <location>
        <begin position="1"/>
        <end position="23"/>
    </location>
</feature>
<dbReference type="InterPro" id="IPR006540">
    <property type="entry name" value="Lactococcin_972"/>
</dbReference>
<keyword evidence="1" id="KW-0732">Signal</keyword>
<accession>A0A243CRS7</accession>
<dbReference type="NCBIfam" id="TIGR01653">
    <property type="entry name" value="lactococcin_972"/>
    <property type="match status" value="1"/>
</dbReference>
<dbReference type="RefSeq" id="WP_000733197.1">
    <property type="nucleotide sequence ID" value="NZ_NFDQ01000076.1"/>
</dbReference>
<organism evidence="2 3">
    <name type="scientific">Bacillus thuringiensis serovar vazensis</name>
    <dbReference type="NCBI Taxonomy" id="180867"/>
    <lineage>
        <taxon>Bacteria</taxon>
        <taxon>Bacillati</taxon>
        <taxon>Bacillota</taxon>
        <taxon>Bacilli</taxon>
        <taxon>Bacillales</taxon>
        <taxon>Bacillaceae</taxon>
        <taxon>Bacillus</taxon>
        <taxon>Bacillus cereus group</taxon>
    </lineage>
</organism>
<evidence type="ECO:0000313" key="2">
    <source>
        <dbReference type="EMBL" id="OTY70799.1"/>
    </source>
</evidence>
<protein>
    <submittedName>
        <fullName evidence="2">Lactococcin 972 family bacteriocin</fullName>
    </submittedName>
</protein>
<gene>
    <name evidence="2" type="ORF">BK749_21715</name>
</gene>
<dbReference type="Gene3D" id="2.60.40.2850">
    <property type="match status" value="1"/>
</dbReference>